<sequence>MSTIRQVARRIPRRTPNLIRYTSSQSDAPTPAPSAPEFRLSPAKLRALISLYHESGSFITPQNLDDVIDKVFTNENDVYTTTRGQKYKSYMELRAEVQARRTAPKFVQAAQTAANRTNSFSEANERLQQVAGALFGTEKEKEIGLELLQDRWEVTESRLKETENDDWVAEESGPEREWIEKMRGRKSGL</sequence>
<evidence type="ECO:0000313" key="2">
    <source>
        <dbReference type="EMBL" id="TFY83843.1"/>
    </source>
</evidence>
<name>A0A4Z0ABY4_9AGAM</name>
<comment type="caution">
    <text evidence="2">The sequence shown here is derived from an EMBL/GenBank/DDBJ whole genome shotgun (WGS) entry which is preliminary data.</text>
</comment>
<protein>
    <submittedName>
        <fullName evidence="2">Uncharacterized protein</fullName>
    </submittedName>
</protein>
<accession>A0A4Z0ABY4</accession>
<dbReference type="AlphaFoldDB" id="A0A4Z0ABY4"/>
<dbReference type="Proteomes" id="UP000298061">
    <property type="component" value="Unassembled WGS sequence"/>
</dbReference>
<dbReference type="OrthoDB" id="5597211at2759"/>
<organism evidence="2 3">
    <name type="scientific">Hericium alpestre</name>
    <dbReference type="NCBI Taxonomy" id="135208"/>
    <lineage>
        <taxon>Eukaryota</taxon>
        <taxon>Fungi</taxon>
        <taxon>Dikarya</taxon>
        <taxon>Basidiomycota</taxon>
        <taxon>Agaricomycotina</taxon>
        <taxon>Agaricomycetes</taxon>
        <taxon>Russulales</taxon>
        <taxon>Hericiaceae</taxon>
        <taxon>Hericium</taxon>
    </lineage>
</organism>
<dbReference type="EMBL" id="SFCI01000007">
    <property type="protein sequence ID" value="TFY83843.1"/>
    <property type="molecule type" value="Genomic_DNA"/>
</dbReference>
<feature type="region of interest" description="Disordered" evidence="1">
    <location>
        <begin position="14"/>
        <end position="37"/>
    </location>
</feature>
<reference evidence="2 3" key="1">
    <citation type="submission" date="2019-02" db="EMBL/GenBank/DDBJ databases">
        <title>Genome sequencing of the rare red list fungi Hericium alpestre (H. flagellum).</title>
        <authorList>
            <person name="Buettner E."/>
            <person name="Kellner H."/>
        </authorList>
    </citation>
    <scope>NUCLEOTIDE SEQUENCE [LARGE SCALE GENOMIC DNA]</scope>
    <source>
        <strain evidence="2 3">DSM 108284</strain>
    </source>
</reference>
<evidence type="ECO:0000256" key="1">
    <source>
        <dbReference type="SAM" id="MobiDB-lite"/>
    </source>
</evidence>
<gene>
    <name evidence="2" type="ORF">EWM64_g175</name>
</gene>
<evidence type="ECO:0000313" key="3">
    <source>
        <dbReference type="Proteomes" id="UP000298061"/>
    </source>
</evidence>
<proteinExistence type="predicted"/>
<keyword evidence="3" id="KW-1185">Reference proteome</keyword>